<dbReference type="Proteomes" id="UP000616151">
    <property type="component" value="Unassembled WGS sequence"/>
</dbReference>
<gene>
    <name evidence="1" type="ORF">JHL16_30870</name>
</gene>
<evidence type="ECO:0000313" key="1">
    <source>
        <dbReference type="EMBL" id="MBK1870809.1"/>
    </source>
</evidence>
<dbReference type="EMBL" id="JAENHL010000008">
    <property type="protein sequence ID" value="MBK1870809.1"/>
    <property type="molecule type" value="Genomic_DNA"/>
</dbReference>
<name>A0ACC5RDN1_9HYPH</name>
<proteinExistence type="predicted"/>
<keyword evidence="2" id="KW-1185">Reference proteome</keyword>
<sequence>MPTPAVMWFRQDLRLADNAALKAAAEAGPLVCVYVLDDATPGGWAWGAASRWWLHNSLVRLAEGLARFNVPLVLRRGPADKVIAEILHETGAASLHFTRDYAPWSGALEQRVKTIATEAGAACHRYGGFLLHEPEAIRTGQGQPYKVFTPFSRACFALGDPRPPRPAHKNLKAWEGRIKGDKLEDWRLLPRRPDWSTGFAIWTPGEQGARQRIETFIDDALSDYAEGRDRPDLARTSRLSPHLHWGEISPVQCWTAIRSAMAAAHGRLDRQGEKFLSELLWRDFSYHLLHHWPDLPSTAFQEKFAAFPWRHDPKALRVWQRGETGYPIVDAGLRELWATGYMHNRVRMIAASFLIKDLLIDWRQGETWFWDTLVDADIANNAASWQWVAGSGADAAPYFRIFNPVLQGEKFDPEGDYVRKWCPELRDLPNAVIHRPWEHEAGVKGYPARIVDHAAARHRALLALKSLS</sequence>
<evidence type="ECO:0000313" key="2">
    <source>
        <dbReference type="Proteomes" id="UP000616151"/>
    </source>
</evidence>
<reference evidence="1" key="1">
    <citation type="submission" date="2021-01" db="EMBL/GenBank/DDBJ databases">
        <authorList>
            <person name="Sun Q."/>
        </authorList>
    </citation>
    <scope>NUCLEOTIDE SEQUENCE</scope>
    <source>
        <strain evidence="1">YIM B02566</strain>
    </source>
</reference>
<organism evidence="1 2">
    <name type="scientific">Taklimakanibacter albus</name>
    <dbReference type="NCBI Taxonomy" id="2800327"/>
    <lineage>
        <taxon>Bacteria</taxon>
        <taxon>Pseudomonadati</taxon>
        <taxon>Pseudomonadota</taxon>
        <taxon>Alphaproteobacteria</taxon>
        <taxon>Hyphomicrobiales</taxon>
        <taxon>Aestuariivirgaceae</taxon>
        <taxon>Taklimakanibacter</taxon>
    </lineage>
</organism>
<comment type="caution">
    <text evidence="1">The sequence shown here is derived from an EMBL/GenBank/DDBJ whole genome shotgun (WGS) entry which is preliminary data.</text>
</comment>
<protein>
    <submittedName>
        <fullName evidence="1">Deoxyribodipyrimidine photo-lyase</fullName>
    </submittedName>
</protein>
<accession>A0ACC5RDN1</accession>